<dbReference type="Pfam" id="PF13487">
    <property type="entry name" value="HD_5"/>
    <property type="match status" value="1"/>
</dbReference>
<dbReference type="Gene3D" id="1.10.3210.10">
    <property type="entry name" value="Hypothetical protein af1432"/>
    <property type="match status" value="2"/>
</dbReference>
<dbReference type="EMBL" id="JMQN01000015">
    <property type="protein sequence ID" value="KEA64634.1"/>
    <property type="molecule type" value="Genomic_DNA"/>
</dbReference>
<accession>A0A081G1H9</accession>
<dbReference type="InterPro" id="IPR037522">
    <property type="entry name" value="HD_GYP_dom"/>
</dbReference>
<dbReference type="PANTHER" id="PTHR43155:SF1">
    <property type="entry name" value="3'3'-CGAMP-SPECIFIC PHOSPHODIESTERASE 1"/>
    <property type="match status" value="1"/>
</dbReference>
<feature type="domain" description="HD-GYP" evidence="2">
    <location>
        <begin position="216"/>
        <end position="412"/>
    </location>
</feature>
<dbReference type="PANTHER" id="PTHR43155">
    <property type="entry name" value="CYCLIC DI-GMP PHOSPHODIESTERASE PA4108-RELATED"/>
    <property type="match status" value="1"/>
</dbReference>
<dbReference type="PROSITE" id="PS51831">
    <property type="entry name" value="HD"/>
    <property type="match status" value="1"/>
</dbReference>
<dbReference type="STRING" id="1232683.ADIMK_1087"/>
<organism evidence="3 4">
    <name type="scientific">Marinobacterium lacunae</name>
    <dbReference type="NCBI Taxonomy" id="1232683"/>
    <lineage>
        <taxon>Bacteria</taxon>
        <taxon>Pseudomonadati</taxon>
        <taxon>Pseudomonadota</taxon>
        <taxon>Gammaproteobacteria</taxon>
        <taxon>Oceanospirillales</taxon>
        <taxon>Oceanospirillaceae</taxon>
        <taxon>Marinobacterium</taxon>
    </lineage>
</organism>
<proteinExistence type="predicted"/>
<dbReference type="eggNOG" id="COG3437">
    <property type="taxonomic scope" value="Bacteria"/>
</dbReference>
<dbReference type="InterPro" id="IPR006675">
    <property type="entry name" value="HDIG_dom"/>
</dbReference>
<sequence length="429" mass="48493">MNPDTSLHVDLRQMILAIETAVSLVGMNDTNHGKRVAFIASQLGHQLGWGEEDLEYLFELGLLHDCGVSTEQMHAGLVNHFDWEEADLHCQIGYRLLSSFQPLSRYAVPVLHHHTRWDEYPKEGVGARETRMANLIFLADRIDVVAAPHYGVDILLAREGVLATIEQYTGHYFAPEFIEAFRRLQRFEAFWIALEDRHVTRYTWDMGARARRETLSLEQLKQLSLILAYIVDQKSPFTAEHSLRVADLSRYLATTLNLSPVQCDKIEIAALLHDLGKLHTPDQVLEKPGPLSDIERAIMNQHSFETYEILRHIEGLGDVARWAAFHHEGVNGGGYPFHPSERDLSIEARIVAVADIFQALVQARPYRPGMTLSEVLDLLDAKVTAGQLDARVVSIAKRHACECFEIAKGNDAQYNHPYTDFSSPEPVSQ</sequence>
<dbReference type="CDD" id="cd00077">
    <property type="entry name" value="HDc"/>
    <property type="match status" value="2"/>
</dbReference>
<comment type="caution">
    <text evidence="3">The sequence shown here is derived from an EMBL/GenBank/DDBJ whole genome shotgun (WGS) entry which is preliminary data.</text>
</comment>
<dbReference type="eggNOG" id="COG2206">
    <property type="taxonomic scope" value="Bacteria"/>
</dbReference>
<dbReference type="GO" id="GO:0008081">
    <property type="term" value="F:phosphoric diester hydrolase activity"/>
    <property type="evidence" value="ECO:0007669"/>
    <property type="project" value="UniProtKB-ARBA"/>
</dbReference>
<dbReference type="PATRIC" id="fig|1232683.4.peg.1077"/>
<dbReference type="PROSITE" id="PS51832">
    <property type="entry name" value="HD_GYP"/>
    <property type="match status" value="1"/>
</dbReference>
<evidence type="ECO:0000313" key="4">
    <source>
        <dbReference type="Proteomes" id="UP000028252"/>
    </source>
</evidence>
<name>A0A081G1H9_9GAMM</name>
<dbReference type="SMART" id="SM00471">
    <property type="entry name" value="HDc"/>
    <property type="match status" value="2"/>
</dbReference>
<evidence type="ECO:0000259" key="1">
    <source>
        <dbReference type="PROSITE" id="PS51831"/>
    </source>
</evidence>
<evidence type="ECO:0000259" key="2">
    <source>
        <dbReference type="PROSITE" id="PS51832"/>
    </source>
</evidence>
<dbReference type="AlphaFoldDB" id="A0A081G1H9"/>
<dbReference type="RefSeq" id="WP_036184672.1">
    <property type="nucleotide sequence ID" value="NZ_JMQN01000015.1"/>
</dbReference>
<keyword evidence="3" id="KW-0378">Hydrolase</keyword>
<dbReference type="NCBIfam" id="TIGR00277">
    <property type="entry name" value="HDIG"/>
    <property type="match status" value="1"/>
</dbReference>
<dbReference type="OrthoDB" id="9816273at2"/>
<reference evidence="3 4" key="1">
    <citation type="submission" date="2014-04" db="EMBL/GenBank/DDBJ databases">
        <title>Marinobacterium kochiensis sp. nov., isolated from sediment sample collected from Kochi backwaters in Kerala, India.</title>
        <authorList>
            <person name="Singh A."/>
            <person name="Pinnaka A.K."/>
        </authorList>
    </citation>
    <scope>NUCLEOTIDE SEQUENCE [LARGE SCALE GENOMIC DNA]</scope>
    <source>
        <strain evidence="3 4">AK27</strain>
    </source>
</reference>
<dbReference type="SUPFAM" id="SSF109604">
    <property type="entry name" value="HD-domain/PDEase-like"/>
    <property type="match status" value="2"/>
</dbReference>
<dbReference type="InterPro" id="IPR003607">
    <property type="entry name" value="HD/PDEase_dom"/>
</dbReference>
<dbReference type="Proteomes" id="UP000028252">
    <property type="component" value="Unassembled WGS sequence"/>
</dbReference>
<gene>
    <name evidence="3" type="ORF">ADIMK_1087</name>
</gene>
<evidence type="ECO:0000313" key="3">
    <source>
        <dbReference type="EMBL" id="KEA64634.1"/>
    </source>
</evidence>
<protein>
    <submittedName>
        <fullName evidence="3">Putative metal-dependent phosphohydrolase</fullName>
    </submittedName>
</protein>
<keyword evidence="4" id="KW-1185">Reference proteome</keyword>
<feature type="domain" description="HD" evidence="1">
    <location>
        <begin position="238"/>
        <end position="360"/>
    </location>
</feature>
<dbReference type="Pfam" id="PF01966">
    <property type="entry name" value="HD"/>
    <property type="match status" value="1"/>
</dbReference>
<dbReference type="InterPro" id="IPR006674">
    <property type="entry name" value="HD_domain"/>
</dbReference>